<gene>
    <name evidence="1" type="ORF">F442_11028</name>
</gene>
<proteinExistence type="predicted"/>
<reference evidence="1 2" key="1">
    <citation type="submission" date="2013-11" db="EMBL/GenBank/DDBJ databases">
        <title>The Genome Sequence of Phytophthora parasitica P10297.</title>
        <authorList>
            <consortium name="The Broad Institute Genomics Platform"/>
            <person name="Russ C."/>
            <person name="Tyler B."/>
            <person name="Panabieres F."/>
            <person name="Shan W."/>
            <person name="Tripathy S."/>
            <person name="Grunwald N."/>
            <person name="Machado M."/>
            <person name="Johnson C.S."/>
            <person name="Walker B."/>
            <person name="Young S.K."/>
            <person name="Zeng Q."/>
            <person name="Gargeya S."/>
            <person name="Fitzgerald M."/>
            <person name="Haas B."/>
            <person name="Abouelleil A."/>
            <person name="Allen A.W."/>
            <person name="Alvarado L."/>
            <person name="Arachchi H.M."/>
            <person name="Berlin A.M."/>
            <person name="Chapman S.B."/>
            <person name="Gainer-Dewar J."/>
            <person name="Goldberg J."/>
            <person name="Griggs A."/>
            <person name="Gujja S."/>
            <person name="Hansen M."/>
            <person name="Howarth C."/>
            <person name="Imamovic A."/>
            <person name="Ireland A."/>
            <person name="Larimer J."/>
            <person name="McCowan C."/>
            <person name="Murphy C."/>
            <person name="Pearson M."/>
            <person name="Poon T.W."/>
            <person name="Priest M."/>
            <person name="Roberts A."/>
            <person name="Saif S."/>
            <person name="Shea T."/>
            <person name="Sisk P."/>
            <person name="Sykes S."/>
            <person name="Wortman J."/>
            <person name="Nusbaum C."/>
            <person name="Birren B."/>
        </authorList>
    </citation>
    <scope>NUCLEOTIDE SEQUENCE [LARGE SCALE GENOMIC DNA]</scope>
    <source>
        <strain evidence="1 2">P10297</strain>
    </source>
</reference>
<evidence type="ECO:0000313" key="2">
    <source>
        <dbReference type="Proteomes" id="UP000018948"/>
    </source>
</evidence>
<comment type="caution">
    <text evidence="1">The sequence shown here is derived from an EMBL/GenBank/DDBJ whole genome shotgun (WGS) entry which is preliminary data.</text>
</comment>
<protein>
    <recommendedName>
        <fullName evidence="3">DDE-1 domain-containing protein</fullName>
    </recommendedName>
</protein>
<sequence length="45" mass="5290">MEASPGLCRENAEPLILLWDEFLAYWTDGFTYKFKKDPTPTPRQL</sequence>
<dbReference type="EMBL" id="ANIY01002296">
    <property type="protein sequence ID" value="ETP42031.1"/>
    <property type="molecule type" value="Genomic_DNA"/>
</dbReference>
<accession>W2Z4Y9</accession>
<organism evidence="1 2">
    <name type="scientific">Phytophthora nicotianae P10297</name>
    <dbReference type="NCBI Taxonomy" id="1317064"/>
    <lineage>
        <taxon>Eukaryota</taxon>
        <taxon>Sar</taxon>
        <taxon>Stramenopiles</taxon>
        <taxon>Oomycota</taxon>
        <taxon>Peronosporomycetes</taxon>
        <taxon>Peronosporales</taxon>
        <taxon>Peronosporaceae</taxon>
        <taxon>Phytophthora</taxon>
    </lineage>
</organism>
<name>W2Z4Y9_PHYNI</name>
<dbReference type="AlphaFoldDB" id="W2Z4Y9"/>
<evidence type="ECO:0000313" key="1">
    <source>
        <dbReference type="EMBL" id="ETP42031.1"/>
    </source>
</evidence>
<dbReference type="Proteomes" id="UP000018948">
    <property type="component" value="Unassembled WGS sequence"/>
</dbReference>
<evidence type="ECO:0008006" key="3">
    <source>
        <dbReference type="Google" id="ProtNLM"/>
    </source>
</evidence>